<evidence type="ECO:0000313" key="9">
    <source>
        <dbReference type="EMBL" id="TDR44332.1"/>
    </source>
</evidence>
<dbReference type="InterPro" id="IPR011343">
    <property type="entry name" value="DeoC"/>
</dbReference>
<dbReference type="SUPFAM" id="SSF51569">
    <property type="entry name" value="Aldolase"/>
    <property type="match status" value="1"/>
</dbReference>
<dbReference type="GO" id="GO:0005737">
    <property type="term" value="C:cytoplasm"/>
    <property type="evidence" value="ECO:0007669"/>
    <property type="project" value="UniProtKB-SubCell"/>
</dbReference>
<dbReference type="Pfam" id="PF01791">
    <property type="entry name" value="DeoC"/>
    <property type="match status" value="1"/>
</dbReference>
<accession>A0A8B4QBJ6</accession>
<dbReference type="PANTHER" id="PTHR10889">
    <property type="entry name" value="DEOXYRIBOSE-PHOSPHATE ALDOLASE"/>
    <property type="match status" value="1"/>
</dbReference>
<keyword evidence="4 7" id="KW-0704">Schiff base</keyword>
<dbReference type="HAMAP" id="MF_00114">
    <property type="entry name" value="DeoC_type1"/>
    <property type="match status" value="1"/>
</dbReference>
<dbReference type="EC" id="4.1.2.4" evidence="7"/>
<dbReference type="PIRSF" id="PIRSF001357">
    <property type="entry name" value="DeoC"/>
    <property type="match status" value="1"/>
</dbReference>
<dbReference type="OrthoDB" id="9778711at2"/>
<organism evidence="8 10">
    <name type="scientific">Kurthia zopfii</name>
    <dbReference type="NCBI Taxonomy" id="1650"/>
    <lineage>
        <taxon>Bacteria</taxon>
        <taxon>Bacillati</taxon>
        <taxon>Bacillota</taxon>
        <taxon>Bacilli</taxon>
        <taxon>Bacillales</taxon>
        <taxon>Caryophanaceae</taxon>
        <taxon>Kurthia</taxon>
    </lineage>
</organism>
<dbReference type="AlphaFoldDB" id="A0A8B4QBJ6"/>
<name>A0A8B4QBJ6_9BACL</name>
<dbReference type="InterPro" id="IPR013785">
    <property type="entry name" value="Aldolase_TIM"/>
</dbReference>
<dbReference type="PANTHER" id="PTHR10889:SF1">
    <property type="entry name" value="DEOXYRIBOSE-PHOSPHATE ALDOLASE"/>
    <property type="match status" value="1"/>
</dbReference>
<evidence type="ECO:0000256" key="6">
    <source>
        <dbReference type="ARBA" id="ARBA00056337"/>
    </source>
</evidence>
<dbReference type="GO" id="GO:0004139">
    <property type="term" value="F:deoxyribose-phosphate aldolase activity"/>
    <property type="evidence" value="ECO:0007669"/>
    <property type="project" value="UniProtKB-UniRule"/>
</dbReference>
<dbReference type="InterPro" id="IPR002915">
    <property type="entry name" value="DeoC/FbaB/LacD_aldolase"/>
</dbReference>
<dbReference type="SMART" id="SM01133">
    <property type="entry name" value="DeoC"/>
    <property type="match status" value="1"/>
</dbReference>
<comment type="subcellular location">
    <subcellularLocation>
        <location evidence="7">Cytoplasm</location>
    </subcellularLocation>
</comment>
<evidence type="ECO:0000256" key="7">
    <source>
        <dbReference type="HAMAP-Rule" id="MF_00114"/>
    </source>
</evidence>
<evidence type="ECO:0000256" key="5">
    <source>
        <dbReference type="ARBA" id="ARBA00048791"/>
    </source>
</evidence>
<dbReference type="RefSeq" id="WP_109348362.1">
    <property type="nucleotide sequence ID" value="NZ_BJUE01000001.1"/>
</dbReference>
<dbReference type="FunFam" id="3.20.20.70:FF:000044">
    <property type="entry name" value="Deoxyribose-phosphate aldolase"/>
    <property type="match status" value="1"/>
</dbReference>
<evidence type="ECO:0000256" key="1">
    <source>
        <dbReference type="ARBA" id="ARBA00010936"/>
    </source>
</evidence>
<dbReference type="GO" id="GO:0006018">
    <property type="term" value="P:2-deoxyribose 1-phosphate catabolic process"/>
    <property type="evidence" value="ECO:0007669"/>
    <property type="project" value="UniProtKB-UniRule"/>
</dbReference>
<dbReference type="Proteomes" id="UP000294641">
    <property type="component" value="Unassembled WGS sequence"/>
</dbReference>
<reference evidence="8 10" key="1">
    <citation type="submission" date="2018-06" db="EMBL/GenBank/DDBJ databases">
        <authorList>
            <consortium name="Pathogen Informatics"/>
            <person name="Doyle S."/>
        </authorList>
    </citation>
    <scope>NUCLEOTIDE SEQUENCE [LARGE SCALE GENOMIC DNA]</scope>
    <source>
        <strain evidence="8 10">NCTC10597</strain>
    </source>
</reference>
<feature type="active site" description="Schiff-base intermediate with acetaldehyde" evidence="7">
    <location>
        <position position="153"/>
    </location>
</feature>
<dbReference type="Proteomes" id="UP000254330">
    <property type="component" value="Unassembled WGS sequence"/>
</dbReference>
<comment type="caution">
    <text evidence="8">The sequence shown here is derived from an EMBL/GenBank/DDBJ whole genome shotgun (WGS) entry which is preliminary data.</text>
</comment>
<evidence type="ECO:0000256" key="4">
    <source>
        <dbReference type="ARBA" id="ARBA00023270"/>
    </source>
</evidence>
<reference evidence="9 11" key="2">
    <citation type="submission" date="2019-03" db="EMBL/GenBank/DDBJ databases">
        <title>Genomic Encyclopedia of Type Strains, Phase IV (KMG-IV): sequencing the most valuable type-strain genomes for metagenomic binning, comparative biology and taxonomic classification.</title>
        <authorList>
            <person name="Goeker M."/>
        </authorList>
    </citation>
    <scope>NUCLEOTIDE SEQUENCE [LARGE SCALE GENOMIC DNA]</scope>
    <source>
        <strain evidence="9 11">DSM 20580</strain>
    </source>
</reference>
<evidence type="ECO:0000256" key="2">
    <source>
        <dbReference type="ARBA" id="ARBA00022490"/>
    </source>
</evidence>
<dbReference type="NCBIfam" id="TIGR00126">
    <property type="entry name" value="deoC"/>
    <property type="match status" value="1"/>
</dbReference>
<dbReference type="CDD" id="cd00959">
    <property type="entry name" value="DeoC"/>
    <property type="match status" value="1"/>
</dbReference>
<gene>
    <name evidence="8" type="primary">deoC2</name>
    <name evidence="7" type="synonym">deoC</name>
    <name evidence="9" type="ORF">DFR61_101171</name>
    <name evidence="8" type="ORF">NCTC10597_01772</name>
</gene>
<keyword evidence="2 7" id="KW-0963">Cytoplasm</keyword>
<dbReference type="EMBL" id="UGNP01000001">
    <property type="protein sequence ID" value="STX10062.1"/>
    <property type="molecule type" value="Genomic_DNA"/>
</dbReference>
<protein>
    <recommendedName>
        <fullName evidence="7">Deoxyribose-phosphate aldolase</fullName>
        <shortName evidence="7">DERA</shortName>
        <ecNumber evidence="7">4.1.2.4</ecNumber>
    </recommendedName>
    <alternativeName>
        <fullName evidence="7">2-deoxy-D-ribose 5-phosphate aldolase</fullName>
    </alternativeName>
    <alternativeName>
        <fullName evidence="7">Phosphodeoxyriboaldolase</fullName>
        <shortName evidence="7">Deoxyriboaldolase</shortName>
    </alternativeName>
</protein>
<evidence type="ECO:0000313" key="8">
    <source>
        <dbReference type="EMBL" id="STX10062.1"/>
    </source>
</evidence>
<proteinExistence type="inferred from homology"/>
<dbReference type="InterPro" id="IPR028581">
    <property type="entry name" value="DeoC_typeI"/>
</dbReference>
<dbReference type="Gene3D" id="3.20.20.70">
    <property type="entry name" value="Aldolase class I"/>
    <property type="match status" value="1"/>
</dbReference>
<keyword evidence="3 7" id="KW-0456">Lyase</keyword>
<comment type="catalytic activity">
    <reaction evidence="5 7">
        <text>2-deoxy-D-ribose 5-phosphate = D-glyceraldehyde 3-phosphate + acetaldehyde</text>
        <dbReference type="Rhea" id="RHEA:12821"/>
        <dbReference type="ChEBI" id="CHEBI:15343"/>
        <dbReference type="ChEBI" id="CHEBI:59776"/>
        <dbReference type="ChEBI" id="CHEBI:62877"/>
        <dbReference type="EC" id="4.1.2.4"/>
    </reaction>
</comment>
<comment type="pathway">
    <text evidence="7">Carbohydrate degradation; 2-deoxy-D-ribose 1-phosphate degradation; D-glyceraldehyde 3-phosphate and acetaldehyde from 2-deoxy-alpha-D-ribose 1-phosphate: step 2/2.</text>
</comment>
<feature type="active site" description="Proton donor/acceptor" evidence="7">
    <location>
        <position position="91"/>
    </location>
</feature>
<evidence type="ECO:0000256" key="3">
    <source>
        <dbReference type="ARBA" id="ARBA00023239"/>
    </source>
</evidence>
<sequence length="222" mass="23075">MTTNIASLIDHTLLKPEATADQVEQICAEAKKYNFASVCVNPAFVELAAKELQGAESKVCTVIGFPLGASTSATKAFETKDAIEKGATEIDMVMNIGAMKAGQFDVVLNDMKAVREAAGQTLVKVILETCLLTDSEKEKACELAVEAKLDFVKTSTGFSTGGATVADVALMRRVVGAGLGVKASGGVRSLEDLEAMVAAGANRIGASSGVKIMNGLTSDSEY</sequence>
<keyword evidence="11" id="KW-1185">Reference proteome</keyword>
<evidence type="ECO:0000313" key="10">
    <source>
        <dbReference type="Proteomes" id="UP000254330"/>
    </source>
</evidence>
<dbReference type="GO" id="GO:0016052">
    <property type="term" value="P:carbohydrate catabolic process"/>
    <property type="evidence" value="ECO:0007669"/>
    <property type="project" value="TreeGrafter"/>
</dbReference>
<dbReference type="GO" id="GO:0009264">
    <property type="term" value="P:deoxyribonucleotide catabolic process"/>
    <property type="evidence" value="ECO:0007669"/>
    <property type="project" value="UniProtKB-UniRule"/>
</dbReference>
<dbReference type="UniPathway" id="UPA00002">
    <property type="reaction ID" value="UER00468"/>
</dbReference>
<comment type="function">
    <text evidence="6 7">Catalyzes a reversible aldol reaction between acetaldehyde and D-glyceraldehyde 3-phosphate to generate 2-deoxy-D-ribose 5-phosphate.</text>
</comment>
<feature type="active site" description="Proton donor/acceptor" evidence="7">
    <location>
        <position position="182"/>
    </location>
</feature>
<evidence type="ECO:0000313" key="11">
    <source>
        <dbReference type="Proteomes" id="UP000294641"/>
    </source>
</evidence>
<dbReference type="EMBL" id="SNZG01000001">
    <property type="protein sequence ID" value="TDR44332.1"/>
    <property type="molecule type" value="Genomic_DNA"/>
</dbReference>
<comment type="similarity">
    <text evidence="1 7">Belongs to the DeoC/FbaB aldolase family. DeoC type 1 subfamily.</text>
</comment>